<keyword evidence="3" id="KW-1185">Reference proteome</keyword>
<evidence type="ECO:0000313" key="2">
    <source>
        <dbReference type="EMBL" id="GAA1413727.1"/>
    </source>
</evidence>
<protein>
    <recommendedName>
        <fullName evidence="1">N-acetyltransferase domain-containing protein</fullName>
    </recommendedName>
</protein>
<feature type="domain" description="N-acetyltransferase" evidence="1">
    <location>
        <begin position="4"/>
        <end position="166"/>
    </location>
</feature>
<dbReference type="Pfam" id="PF00583">
    <property type="entry name" value="Acetyltransf_1"/>
    <property type="match status" value="1"/>
</dbReference>
<evidence type="ECO:0000259" key="1">
    <source>
        <dbReference type="PROSITE" id="PS51186"/>
    </source>
</evidence>
<organism evidence="2 3">
    <name type="scientific">Kitasatospora putterlickiae</name>
    <dbReference type="NCBI Taxonomy" id="221725"/>
    <lineage>
        <taxon>Bacteria</taxon>
        <taxon>Bacillati</taxon>
        <taxon>Actinomycetota</taxon>
        <taxon>Actinomycetes</taxon>
        <taxon>Kitasatosporales</taxon>
        <taxon>Streptomycetaceae</taxon>
        <taxon>Kitasatospora</taxon>
    </lineage>
</organism>
<dbReference type="PROSITE" id="PS51186">
    <property type="entry name" value="GNAT"/>
    <property type="match status" value="1"/>
</dbReference>
<dbReference type="InterPro" id="IPR000182">
    <property type="entry name" value="GNAT_dom"/>
</dbReference>
<dbReference type="SUPFAM" id="SSF55729">
    <property type="entry name" value="Acyl-CoA N-acyltransferases (Nat)"/>
    <property type="match status" value="1"/>
</dbReference>
<proteinExistence type="predicted"/>
<name>A0ABN1YHC0_9ACTN</name>
<dbReference type="Gene3D" id="3.40.630.30">
    <property type="match status" value="1"/>
</dbReference>
<sequence length="178" mass="19568">MTGLEMRAATPDELPLVEELLTGAGAWLASLGSDQWQFPPRRERLLDSMSRGECFIAFRDGSPVGTLTVDDQADPEFWQADDEPEMALYVHRMATARAAAGQAVGAQMLDWAAARAAAAGKASLRLDAWKTNPGLHRYYLGQGFILVRIVDLPHRQSGALFERTVGDRRGTAELKRDL</sequence>
<dbReference type="EMBL" id="BAAAKJ010000466">
    <property type="protein sequence ID" value="GAA1413727.1"/>
    <property type="molecule type" value="Genomic_DNA"/>
</dbReference>
<reference evidence="2 3" key="1">
    <citation type="journal article" date="2019" name="Int. J. Syst. Evol. Microbiol.">
        <title>The Global Catalogue of Microorganisms (GCM) 10K type strain sequencing project: providing services to taxonomists for standard genome sequencing and annotation.</title>
        <authorList>
            <consortium name="The Broad Institute Genomics Platform"/>
            <consortium name="The Broad Institute Genome Sequencing Center for Infectious Disease"/>
            <person name="Wu L."/>
            <person name="Ma J."/>
        </authorList>
    </citation>
    <scope>NUCLEOTIDE SEQUENCE [LARGE SCALE GENOMIC DNA]</scope>
    <source>
        <strain evidence="2 3">JCM 12393</strain>
    </source>
</reference>
<accession>A0ABN1YHC0</accession>
<dbReference type="RefSeq" id="WP_344344969.1">
    <property type="nucleotide sequence ID" value="NZ_BAAAKJ010000466.1"/>
</dbReference>
<evidence type="ECO:0000313" key="3">
    <source>
        <dbReference type="Proteomes" id="UP001499863"/>
    </source>
</evidence>
<dbReference type="Proteomes" id="UP001499863">
    <property type="component" value="Unassembled WGS sequence"/>
</dbReference>
<comment type="caution">
    <text evidence="2">The sequence shown here is derived from an EMBL/GenBank/DDBJ whole genome shotgun (WGS) entry which is preliminary data.</text>
</comment>
<gene>
    <name evidence="2" type="ORF">GCM10009639_67260</name>
</gene>
<dbReference type="InterPro" id="IPR016181">
    <property type="entry name" value="Acyl_CoA_acyltransferase"/>
</dbReference>